<evidence type="ECO:0000313" key="2">
    <source>
        <dbReference type="EMBL" id="GFH05988.1"/>
    </source>
</evidence>
<dbReference type="SUPFAM" id="SSF53474">
    <property type="entry name" value="alpha/beta-Hydrolases"/>
    <property type="match status" value="1"/>
</dbReference>
<dbReference type="PANTHER" id="PTHR45856">
    <property type="entry name" value="ALPHA/BETA-HYDROLASES SUPERFAMILY PROTEIN"/>
    <property type="match status" value="1"/>
</dbReference>
<dbReference type="InterPro" id="IPR029058">
    <property type="entry name" value="AB_hydrolase_fold"/>
</dbReference>
<accession>A0A699YDU1</accession>
<dbReference type="InterPro" id="IPR002921">
    <property type="entry name" value="Fungal_lipase-type"/>
</dbReference>
<evidence type="ECO:0000313" key="3">
    <source>
        <dbReference type="Proteomes" id="UP000485058"/>
    </source>
</evidence>
<dbReference type="PANTHER" id="PTHR45856:SF25">
    <property type="entry name" value="FUNGAL LIPASE-LIKE DOMAIN-CONTAINING PROTEIN"/>
    <property type="match status" value="1"/>
</dbReference>
<evidence type="ECO:0000259" key="1">
    <source>
        <dbReference type="Pfam" id="PF01764"/>
    </source>
</evidence>
<reference evidence="2 3" key="1">
    <citation type="submission" date="2020-02" db="EMBL/GenBank/DDBJ databases">
        <title>Draft genome sequence of Haematococcus lacustris strain NIES-144.</title>
        <authorList>
            <person name="Morimoto D."/>
            <person name="Nakagawa S."/>
            <person name="Yoshida T."/>
            <person name="Sawayama S."/>
        </authorList>
    </citation>
    <scope>NUCLEOTIDE SEQUENCE [LARGE SCALE GENOMIC DNA]</scope>
    <source>
        <strain evidence="2 3">NIES-144</strain>
    </source>
</reference>
<dbReference type="InterPro" id="IPR051218">
    <property type="entry name" value="Sec_MonoDiacylglyc_Lipase"/>
</dbReference>
<dbReference type="Pfam" id="PF01764">
    <property type="entry name" value="Lipase_3"/>
    <property type="match status" value="1"/>
</dbReference>
<feature type="non-terminal residue" evidence="2">
    <location>
        <position position="1"/>
    </location>
</feature>
<organism evidence="2 3">
    <name type="scientific">Haematococcus lacustris</name>
    <name type="common">Green alga</name>
    <name type="synonym">Haematococcus pluvialis</name>
    <dbReference type="NCBI Taxonomy" id="44745"/>
    <lineage>
        <taxon>Eukaryota</taxon>
        <taxon>Viridiplantae</taxon>
        <taxon>Chlorophyta</taxon>
        <taxon>core chlorophytes</taxon>
        <taxon>Chlorophyceae</taxon>
        <taxon>CS clade</taxon>
        <taxon>Chlamydomonadales</taxon>
        <taxon>Haematococcaceae</taxon>
        <taxon>Haematococcus</taxon>
    </lineage>
</organism>
<dbReference type="Proteomes" id="UP000485058">
    <property type="component" value="Unassembled WGS sequence"/>
</dbReference>
<dbReference type="GO" id="GO:0006629">
    <property type="term" value="P:lipid metabolic process"/>
    <property type="evidence" value="ECO:0007669"/>
    <property type="project" value="InterPro"/>
</dbReference>
<comment type="caution">
    <text evidence="2">The sequence shown here is derived from an EMBL/GenBank/DDBJ whole genome shotgun (WGS) entry which is preliminary data.</text>
</comment>
<dbReference type="AlphaFoldDB" id="A0A699YDU1"/>
<keyword evidence="3" id="KW-1185">Reference proteome</keyword>
<dbReference type="EMBL" id="BLLF01000017">
    <property type="protein sequence ID" value="GFH05988.1"/>
    <property type="molecule type" value="Genomic_DNA"/>
</dbReference>
<dbReference type="Gene3D" id="3.40.50.1820">
    <property type="entry name" value="alpha/beta hydrolase"/>
    <property type="match status" value="2"/>
</dbReference>
<gene>
    <name evidence="2" type="ORF">HaLaN_00543</name>
</gene>
<name>A0A699YDU1_HAELA</name>
<proteinExistence type="predicted"/>
<protein>
    <submittedName>
        <fullName evidence="2">Lipase_3 domain-containing protein</fullName>
    </submittedName>
</protein>
<sequence>MNGDSACSPELDSQGPTVFNEAASRILPRLKQSADADWQLFDLDQVVFDVQWDLLAYIGYLPSQDAIVVAFRGTDSSSWGNWINNLKAWRLNKMYPIPEAPKAMVHAGHSMGAALASLCAMDLKFKLNFTEWATSTSSVWPPLVQAWTVDMTTSGGMIEQKVLLCDDSGEDPSCHNSACMLGLCTSVADHLSYLGLEMYKDSMEC</sequence>
<feature type="domain" description="Fungal lipase-type" evidence="1">
    <location>
        <begin position="104"/>
        <end position="140"/>
    </location>
</feature>